<evidence type="ECO:0000313" key="4">
    <source>
        <dbReference type="Proteomes" id="UP000268350"/>
    </source>
</evidence>
<name>A0A3B0JQ18_DROGU</name>
<dbReference type="Gene3D" id="1.10.1530.10">
    <property type="match status" value="1"/>
</dbReference>
<dbReference type="InterPro" id="IPR003767">
    <property type="entry name" value="Malate/L-lactate_DH-like"/>
</dbReference>
<accession>A0A3B0JQ18</accession>
<keyword evidence="4" id="KW-1185">Reference proteome</keyword>
<sequence length="393" mass="43903">MFWLRRSAQLLGQRQQRRRMSAFRMPMMYPKLDDYSLVHLEEVRRFVRDCLKRIGVPESKLRCVSEFLVAADYRGIYGSGLNQLDLYLNDLHHRRADMDAEPEIIRETMASAHVNGNGALGVIVGKFCMDLAVEKAKKSGVGFVVANQSNHFGIASWYALQALDHGYAGLVMSNGAPMMVPPRSKVSSIGANCLAFGVRGRDSYFMLDMAASMKDIGSIEWAVTKNEYIPHSWAADESGYSTSFPTLAMRNPRLASAGAHKGYCLAAMIDLLCGVLSGANFSTQIPSWRSNASGKCPNLGHIFFAIDPDFFTPDFMERLDDFNECIQNSCPVNVANPVQLPGELEMRHMHLVEKLGALPYHKGLLRKYKAIAKQFSVKPIRLFQKDDELIPGH</sequence>
<comment type="similarity">
    <text evidence="1">Belongs to the LDH2/MDH2 oxidoreductase family.</text>
</comment>
<dbReference type="Pfam" id="PF02615">
    <property type="entry name" value="Ldh_2"/>
    <property type="match status" value="1"/>
</dbReference>
<dbReference type="STRING" id="7266.A0A3B0JQ18"/>
<dbReference type="InterPro" id="IPR043143">
    <property type="entry name" value="Mal/L-sulf/L-lact_DH-like_NADP"/>
</dbReference>
<dbReference type="GO" id="GO:0016491">
    <property type="term" value="F:oxidoreductase activity"/>
    <property type="evidence" value="ECO:0007669"/>
    <property type="project" value="UniProtKB-KW"/>
</dbReference>
<evidence type="ECO:0000256" key="2">
    <source>
        <dbReference type="ARBA" id="ARBA00023002"/>
    </source>
</evidence>
<dbReference type="AlphaFoldDB" id="A0A3B0JQ18"/>
<dbReference type="OrthoDB" id="7881616at2759"/>
<dbReference type="PANTHER" id="PTHR11091:SF0">
    <property type="entry name" value="MALATE DEHYDROGENASE"/>
    <property type="match status" value="1"/>
</dbReference>
<dbReference type="SUPFAM" id="SSF89733">
    <property type="entry name" value="L-sulfolactate dehydrogenase-like"/>
    <property type="match status" value="1"/>
</dbReference>
<reference evidence="4" key="1">
    <citation type="submission" date="2018-01" db="EMBL/GenBank/DDBJ databases">
        <authorList>
            <person name="Alioto T."/>
            <person name="Alioto T."/>
        </authorList>
    </citation>
    <scope>NUCLEOTIDE SEQUENCE [LARGE SCALE GENOMIC DNA]</scope>
</reference>
<dbReference type="PANTHER" id="PTHR11091">
    <property type="entry name" value="OXIDOREDUCTASE-RELATED"/>
    <property type="match status" value="1"/>
</dbReference>
<evidence type="ECO:0000256" key="1">
    <source>
        <dbReference type="ARBA" id="ARBA00006056"/>
    </source>
</evidence>
<protein>
    <submittedName>
        <fullName evidence="3">Blast:Malate dehydrogenase</fullName>
    </submittedName>
</protein>
<proteinExistence type="inferred from homology"/>
<dbReference type="Gene3D" id="3.30.1370.60">
    <property type="entry name" value="Hypothetical oxidoreductase yiak, domain 2"/>
    <property type="match status" value="1"/>
</dbReference>
<organism evidence="3 4">
    <name type="scientific">Drosophila guanche</name>
    <name type="common">Fruit fly</name>
    <dbReference type="NCBI Taxonomy" id="7266"/>
    <lineage>
        <taxon>Eukaryota</taxon>
        <taxon>Metazoa</taxon>
        <taxon>Ecdysozoa</taxon>
        <taxon>Arthropoda</taxon>
        <taxon>Hexapoda</taxon>
        <taxon>Insecta</taxon>
        <taxon>Pterygota</taxon>
        <taxon>Neoptera</taxon>
        <taxon>Endopterygota</taxon>
        <taxon>Diptera</taxon>
        <taxon>Brachycera</taxon>
        <taxon>Muscomorpha</taxon>
        <taxon>Ephydroidea</taxon>
        <taxon>Drosophilidae</taxon>
        <taxon>Drosophila</taxon>
        <taxon>Sophophora</taxon>
    </lineage>
</organism>
<keyword evidence="2" id="KW-0560">Oxidoreductase</keyword>
<dbReference type="OMA" id="WYAFRAM"/>
<dbReference type="InterPro" id="IPR036111">
    <property type="entry name" value="Mal/L-sulfo/L-lacto_DH-like_sf"/>
</dbReference>
<dbReference type="Proteomes" id="UP000268350">
    <property type="component" value="Unassembled WGS sequence"/>
</dbReference>
<dbReference type="InterPro" id="IPR043144">
    <property type="entry name" value="Mal/L-sulf/L-lact_DH-like_ah"/>
</dbReference>
<evidence type="ECO:0000313" key="3">
    <source>
        <dbReference type="EMBL" id="SPP77560.1"/>
    </source>
</evidence>
<gene>
    <name evidence="3" type="ORF">DGUA_6G008256</name>
</gene>
<dbReference type="EMBL" id="OUUW01000002">
    <property type="protein sequence ID" value="SPP77560.1"/>
    <property type="molecule type" value="Genomic_DNA"/>
</dbReference>